<keyword evidence="4" id="KW-1185">Reference proteome</keyword>
<sequence length="539" mass="62388">MEDIENDLFKQKGWAKLRRYCDRAARDGWDWAWMDTCCIDKTNPYDTQEAINAMFQWYQDAGICYAYLDDVDANIIFSTVGSAGVNDLEDVDLDNIAGADNVANRCSFRHKALSPFVVKAKWFTRGWTLQELLAPHYLVFVDRAWRRIGTRESWADEIKEASGIETPYLTAFSPTDFNSCSIAMRLSWASGRDTTLEEDETYSLLGLFGISLPLIYGEGRWRAFNRLQRELITVYNDDSIFAWKAEQTSRSRINRPQWEGLEIKARRWRNKDNPNLCLVRLNCGTKDGAHVGLFLNHVDDSYDRLRINELCDMEKIKPEDWNEEFDTESILIRASNFSKLLGCRSVFVLEYPECIKIGSKYFIDFCSSSFGAKMQLLDDTHLDRGLKRDELLMEPNQLVFINIEVRHEGIKSEFDVIINLTETGYPSAGIMSRNLERWKRLEDPLKQSCLTYEALAEYLHYKVPNEPVYPMTAMEATESLAIGVFILPRPPLHRTLKMPSGGATPARLREYVLKVSVDQDDDGQRDNLERQDRKRRRIL</sequence>
<feature type="region of interest" description="Disordered" evidence="1">
    <location>
        <begin position="520"/>
        <end position="539"/>
    </location>
</feature>
<feature type="domain" description="Heterokaryon incompatibility" evidence="2">
    <location>
        <begin position="18"/>
        <end position="131"/>
    </location>
</feature>
<reference evidence="3 4" key="1">
    <citation type="journal article" date="2011" name="Genome Biol.">
        <title>Comparative genome sequence analysis underscores mycoparasitism as the ancestral life style of Trichoderma.</title>
        <authorList>
            <person name="Kubicek C.P."/>
            <person name="Herrera-Estrella A."/>
            <person name="Seidl-Seiboth V."/>
            <person name="Martinez D.A."/>
            <person name="Druzhinina I.S."/>
            <person name="Thon M."/>
            <person name="Zeilinger S."/>
            <person name="Casas-Flores S."/>
            <person name="Horwitz B.A."/>
            <person name="Mukherjee P.K."/>
            <person name="Mukherjee M."/>
            <person name="Kredics L."/>
            <person name="Alcaraz L.D."/>
            <person name="Aerts A."/>
            <person name="Antal Z."/>
            <person name="Atanasova L."/>
            <person name="Cervantes-Badillo M.G."/>
            <person name="Challacombe J."/>
            <person name="Chertkov O."/>
            <person name="McCluskey K."/>
            <person name="Coulpier F."/>
            <person name="Deshpande N."/>
            <person name="von Doehren H."/>
            <person name="Ebbole D.J."/>
            <person name="Esquivel-Naranjo E.U."/>
            <person name="Fekete E."/>
            <person name="Flipphi M."/>
            <person name="Glaser F."/>
            <person name="Gomez-Rodriguez E.Y."/>
            <person name="Gruber S."/>
            <person name="Han C."/>
            <person name="Henrissat B."/>
            <person name="Hermosa R."/>
            <person name="Hernandez-Onate M."/>
            <person name="Karaffa L."/>
            <person name="Kosti I."/>
            <person name="Le Crom S."/>
            <person name="Lindquist E."/>
            <person name="Lucas S."/>
            <person name="Luebeck M."/>
            <person name="Luebeck P.S."/>
            <person name="Margeot A."/>
            <person name="Metz B."/>
            <person name="Misra M."/>
            <person name="Nevalainen H."/>
            <person name="Omann M."/>
            <person name="Packer N."/>
            <person name="Perrone G."/>
            <person name="Uresti-Rivera E.E."/>
            <person name="Salamov A."/>
            <person name="Schmoll M."/>
            <person name="Seiboth B."/>
            <person name="Shapiro H."/>
            <person name="Sukno S."/>
            <person name="Tamayo-Ramos J.A."/>
            <person name="Tisch D."/>
            <person name="Wiest A."/>
            <person name="Wilkinson H.H."/>
            <person name="Zhang M."/>
            <person name="Coutinho P.M."/>
            <person name="Kenerley C.M."/>
            <person name="Monte E."/>
            <person name="Baker S.E."/>
            <person name="Grigoriev I.V."/>
        </authorList>
    </citation>
    <scope>NUCLEOTIDE SEQUENCE [LARGE SCALE GENOMIC DNA]</scope>
    <source>
        <strain evidence="4">ATCC 20476 / IMI 206040</strain>
    </source>
</reference>
<accession>G9NID8</accession>
<dbReference type="eggNOG" id="ENOG502SJ5Y">
    <property type="taxonomic scope" value="Eukaryota"/>
</dbReference>
<evidence type="ECO:0000313" key="3">
    <source>
        <dbReference type="EMBL" id="EHK49551.1"/>
    </source>
</evidence>
<evidence type="ECO:0000259" key="2">
    <source>
        <dbReference type="Pfam" id="PF06985"/>
    </source>
</evidence>
<feature type="compositionally biased region" description="Basic and acidic residues" evidence="1">
    <location>
        <begin position="522"/>
        <end position="532"/>
    </location>
</feature>
<evidence type="ECO:0000313" key="4">
    <source>
        <dbReference type="Proteomes" id="UP000005426"/>
    </source>
</evidence>
<dbReference type="HOGENOM" id="CLU_000288_138_11_1"/>
<dbReference type="InterPro" id="IPR010730">
    <property type="entry name" value="HET"/>
</dbReference>
<evidence type="ECO:0000256" key="1">
    <source>
        <dbReference type="SAM" id="MobiDB-lite"/>
    </source>
</evidence>
<gene>
    <name evidence="3" type="ORF">TRIATDRAFT_289587</name>
</gene>
<protein>
    <recommendedName>
        <fullName evidence="2">Heterokaryon incompatibility domain-containing protein</fullName>
    </recommendedName>
</protein>
<dbReference type="AlphaFoldDB" id="G9NID8"/>
<dbReference type="EMBL" id="ABDG02000016">
    <property type="protein sequence ID" value="EHK49551.1"/>
    <property type="molecule type" value="Genomic_DNA"/>
</dbReference>
<proteinExistence type="predicted"/>
<name>G9NID8_HYPAI</name>
<dbReference type="Pfam" id="PF06985">
    <property type="entry name" value="HET"/>
    <property type="match status" value="1"/>
</dbReference>
<comment type="caution">
    <text evidence="3">The sequence shown here is derived from an EMBL/GenBank/DDBJ whole genome shotgun (WGS) entry which is preliminary data.</text>
</comment>
<dbReference type="PANTHER" id="PTHR10622:SF10">
    <property type="entry name" value="HET DOMAIN-CONTAINING PROTEIN"/>
    <property type="match status" value="1"/>
</dbReference>
<dbReference type="Proteomes" id="UP000005426">
    <property type="component" value="Unassembled WGS sequence"/>
</dbReference>
<organism evidence="3 4">
    <name type="scientific">Hypocrea atroviridis (strain ATCC 20476 / IMI 206040)</name>
    <name type="common">Trichoderma atroviride</name>
    <dbReference type="NCBI Taxonomy" id="452589"/>
    <lineage>
        <taxon>Eukaryota</taxon>
        <taxon>Fungi</taxon>
        <taxon>Dikarya</taxon>
        <taxon>Ascomycota</taxon>
        <taxon>Pezizomycotina</taxon>
        <taxon>Sordariomycetes</taxon>
        <taxon>Hypocreomycetidae</taxon>
        <taxon>Hypocreales</taxon>
        <taxon>Hypocreaceae</taxon>
        <taxon>Trichoderma</taxon>
    </lineage>
</organism>
<dbReference type="OrthoDB" id="674604at2759"/>
<dbReference type="PANTHER" id="PTHR10622">
    <property type="entry name" value="HET DOMAIN-CONTAINING PROTEIN"/>
    <property type="match status" value="1"/>
</dbReference>
<dbReference type="OMA" id="GRITESH"/>